<keyword evidence="2 5" id="KW-0012">Acyltransferase</keyword>
<evidence type="ECO:0000313" key="5">
    <source>
        <dbReference type="EMBL" id="MFC5472108.1"/>
    </source>
</evidence>
<dbReference type="SUPFAM" id="SSF55729">
    <property type="entry name" value="Acyl-CoA N-acyltransferases (Nat)"/>
    <property type="match status" value="1"/>
</dbReference>
<dbReference type="Gene3D" id="3.40.630.30">
    <property type="match status" value="1"/>
</dbReference>
<reference evidence="6" key="1">
    <citation type="journal article" date="2019" name="Int. J. Syst. Evol. Microbiol.">
        <title>The Global Catalogue of Microorganisms (GCM) 10K type strain sequencing project: providing services to taxonomists for standard genome sequencing and annotation.</title>
        <authorList>
            <consortium name="The Broad Institute Genomics Platform"/>
            <consortium name="The Broad Institute Genome Sequencing Center for Infectious Disease"/>
            <person name="Wu L."/>
            <person name="Ma J."/>
        </authorList>
    </citation>
    <scope>NUCLEOTIDE SEQUENCE [LARGE SCALE GENOMIC DNA]</scope>
    <source>
        <strain evidence="6">CCUG 57113</strain>
    </source>
</reference>
<dbReference type="Pfam" id="PF13302">
    <property type="entry name" value="Acetyltransf_3"/>
    <property type="match status" value="1"/>
</dbReference>
<dbReference type="EC" id="2.3.-.-" evidence="5"/>
<dbReference type="PROSITE" id="PS51186">
    <property type="entry name" value="GNAT"/>
    <property type="match status" value="1"/>
</dbReference>
<dbReference type="RefSeq" id="WP_209751953.1">
    <property type="nucleotide sequence ID" value="NZ_JBHSMH010000115.1"/>
</dbReference>
<dbReference type="CDD" id="cd04301">
    <property type="entry name" value="NAT_SF"/>
    <property type="match status" value="1"/>
</dbReference>
<protein>
    <submittedName>
        <fullName evidence="5">GNAT family N-acetyltransferase</fullName>
        <ecNumber evidence="5">2.3.-.-</ecNumber>
    </submittedName>
</protein>
<evidence type="ECO:0000259" key="4">
    <source>
        <dbReference type="PROSITE" id="PS51186"/>
    </source>
</evidence>
<comment type="caution">
    <text evidence="5">The sequence shown here is derived from an EMBL/GenBank/DDBJ whole genome shotgun (WGS) entry which is preliminary data.</text>
</comment>
<evidence type="ECO:0000256" key="2">
    <source>
        <dbReference type="ARBA" id="ARBA00023315"/>
    </source>
</evidence>
<evidence type="ECO:0000256" key="1">
    <source>
        <dbReference type="ARBA" id="ARBA00022679"/>
    </source>
</evidence>
<keyword evidence="6" id="KW-1185">Reference proteome</keyword>
<dbReference type="InterPro" id="IPR016181">
    <property type="entry name" value="Acyl_CoA_acyltransferase"/>
</dbReference>
<accession>A0ABW0M1S6</accession>
<dbReference type="EMBL" id="JBHSMH010000115">
    <property type="protein sequence ID" value="MFC5472108.1"/>
    <property type="molecule type" value="Genomic_DNA"/>
</dbReference>
<dbReference type="InterPro" id="IPR051531">
    <property type="entry name" value="N-acetyltransferase"/>
</dbReference>
<evidence type="ECO:0000313" key="6">
    <source>
        <dbReference type="Proteomes" id="UP001596105"/>
    </source>
</evidence>
<keyword evidence="1 5" id="KW-0808">Transferase</keyword>
<feature type="domain" description="N-acetyltransferase" evidence="4">
    <location>
        <begin position="3"/>
        <end position="165"/>
    </location>
</feature>
<gene>
    <name evidence="5" type="ORF">ACFPPD_25840</name>
</gene>
<name>A0ABW0M1S6_9BACL</name>
<dbReference type="PANTHER" id="PTHR43792">
    <property type="entry name" value="GNAT FAMILY, PUTATIVE (AFU_ORTHOLOGUE AFUA_3G00765)-RELATED-RELATED"/>
    <property type="match status" value="1"/>
</dbReference>
<dbReference type="InterPro" id="IPR000182">
    <property type="entry name" value="GNAT_dom"/>
</dbReference>
<evidence type="ECO:0000256" key="3">
    <source>
        <dbReference type="ARBA" id="ARBA00038502"/>
    </source>
</evidence>
<sequence>MTVQIRPVVFEDSKYVQEYASDYRISQTSNVPYPYPEGGGESWARMVISRREQGISFVFSIYEDDHFAGVISLNGINNEERSVELDYWIAVPYWNKGIGTEAAKKAIKYAFEEMNLETIRSACLAKNKGSTKVLDKNGFTRINEFIFEDGKFKDEVGYRYQLNKSIGA</sequence>
<dbReference type="PANTHER" id="PTHR43792:SF8">
    <property type="entry name" value="[RIBOSOMAL PROTEIN US5]-ALANINE N-ACETYLTRANSFERASE"/>
    <property type="match status" value="1"/>
</dbReference>
<proteinExistence type="inferred from homology"/>
<comment type="similarity">
    <text evidence="3">Belongs to the acetyltransferase family. RimJ subfamily.</text>
</comment>
<dbReference type="Proteomes" id="UP001596105">
    <property type="component" value="Unassembled WGS sequence"/>
</dbReference>
<organism evidence="5 6">
    <name type="scientific">Cohnella suwonensis</name>
    <dbReference type="NCBI Taxonomy" id="696072"/>
    <lineage>
        <taxon>Bacteria</taxon>
        <taxon>Bacillati</taxon>
        <taxon>Bacillota</taxon>
        <taxon>Bacilli</taxon>
        <taxon>Bacillales</taxon>
        <taxon>Paenibacillaceae</taxon>
        <taxon>Cohnella</taxon>
    </lineage>
</organism>
<dbReference type="GO" id="GO:0016746">
    <property type="term" value="F:acyltransferase activity"/>
    <property type="evidence" value="ECO:0007669"/>
    <property type="project" value="UniProtKB-KW"/>
</dbReference>